<evidence type="ECO:0000313" key="13">
    <source>
        <dbReference type="EMBL" id="KAK7789290.1"/>
    </source>
</evidence>
<dbReference type="GO" id="GO:0004930">
    <property type="term" value="F:G protein-coupled receptor activity"/>
    <property type="evidence" value="ECO:0007669"/>
    <property type="project" value="UniProtKB-KW"/>
</dbReference>
<evidence type="ECO:0000256" key="9">
    <source>
        <dbReference type="ARBA" id="ARBA00023224"/>
    </source>
</evidence>
<dbReference type="Proteomes" id="UP001378592">
    <property type="component" value="Unassembled WGS sequence"/>
</dbReference>
<dbReference type="PANTHER" id="PTHR24228:SF74">
    <property type="entry name" value="G-PROTEIN COUPLED RECEPTORS FAMILY 1 PROFILE DOMAIN-CONTAINING PROTEIN"/>
    <property type="match status" value="1"/>
</dbReference>
<feature type="transmembrane region" description="Helical" evidence="11">
    <location>
        <begin position="60"/>
        <end position="80"/>
    </location>
</feature>
<evidence type="ECO:0000256" key="3">
    <source>
        <dbReference type="ARBA" id="ARBA00022475"/>
    </source>
</evidence>
<dbReference type="InterPro" id="IPR000276">
    <property type="entry name" value="GPCR_Rhodpsn"/>
</dbReference>
<organism evidence="13 14">
    <name type="scientific">Gryllus longicercus</name>
    <dbReference type="NCBI Taxonomy" id="2509291"/>
    <lineage>
        <taxon>Eukaryota</taxon>
        <taxon>Metazoa</taxon>
        <taxon>Ecdysozoa</taxon>
        <taxon>Arthropoda</taxon>
        <taxon>Hexapoda</taxon>
        <taxon>Insecta</taxon>
        <taxon>Pterygota</taxon>
        <taxon>Neoptera</taxon>
        <taxon>Polyneoptera</taxon>
        <taxon>Orthoptera</taxon>
        <taxon>Ensifera</taxon>
        <taxon>Gryllidea</taxon>
        <taxon>Grylloidea</taxon>
        <taxon>Gryllidae</taxon>
        <taxon>Gryllinae</taxon>
        <taxon>Gryllus</taxon>
    </lineage>
</organism>
<keyword evidence="3" id="KW-1003">Cell membrane</keyword>
<evidence type="ECO:0000259" key="12">
    <source>
        <dbReference type="PROSITE" id="PS50262"/>
    </source>
</evidence>
<proteinExistence type="inferred from homology"/>
<reference evidence="13 14" key="1">
    <citation type="submission" date="2024-03" db="EMBL/GenBank/DDBJ databases">
        <title>The genome assembly and annotation of the cricket Gryllus longicercus Weissman &amp; Gray.</title>
        <authorList>
            <person name="Szrajer S."/>
            <person name="Gray D."/>
            <person name="Ylla G."/>
        </authorList>
    </citation>
    <scope>NUCLEOTIDE SEQUENCE [LARGE SCALE GENOMIC DNA]</scope>
    <source>
        <strain evidence="13">DAG 2021-001</strain>
        <tissue evidence="13">Whole body minus gut</tissue>
    </source>
</reference>
<comment type="subcellular location">
    <subcellularLocation>
        <location evidence="1">Cell membrane</location>
        <topology evidence="1">Multi-pass membrane protein</topology>
    </subcellularLocation>
</comment>
<dbReference type="GO" id="GO:0005886">
    <property type="term" value="C:plasma membrane"/>
    <property type="evidence" value="ECO:0007669"/>
    <property type="project" value="UniProtKB-SubCell"/>
</dbReference>
<keyword evidence="4 11" id="KW-0812">Transmembrane</keyword>
<evidence type="ECO:0000256" key="4">
    <source>
        <dbReference type="ARBA" id="ARBA00022692"/>
    </source>
</evidence>
<keyword evidence="8" id="KW-0675">Receptor</keyword>
<comment type="caution">
    <text evidence="13">The sequence shown here is derived from an EMBL/GenBank/DDBJ whole genome shotgun (WGS) entry which is preliminary data.</text>
</comment>
<dbReference type="SUPFAM" id="SSF81321">
    <property type="entry name" value="Family A G protein-coupled receptor-like"/>
    <property type="match status" value="1"/>
</dbReference>
<protein>
    <recommendedName>
        <fullName evidence="12">G-protein coupled receptors family 1 profile domain-containing protein</fullName>
    </recommendedName>
</protein>
<dbReference type="PRINTS" id="PR00237">
    <property type="entry name" value="GPCRRHODOPSN"/>
</dbReference>
<name>A0AAN9YTZ5_9ORTH</name>
<sequence length="263" mass="27116">MCRVFSSRWALGCMVVGVWVLPLALLAPTWAGRWGRFDLDAAVGSCSIMKDDQGRSPKEVLFVVAFLLPAAAIALCYARIFCISRRAAARATARPAAAAASAPGDAAKKQQQQQHANGHAPAANANTAPGAAARMSAKDRRLLQMILVIFGAFLVCYLPITVAKTFFRNKDWHALNIAAYVLVYLASCVNPIIYVVMSSEYRQAYTELLCCRRGSGAGGSGSGGQDGAAAAAAAAAGAVGAAAAAAVAAAAAAAAARTRSPRA</sequence>
<evidence type="ECO:0000256" key="7">
    <source>
        <dbReference type="ARBA" id="ARBA00023136"/>
    </source>
</evidence>
<feature type="transmembrane region" description="Helical" evidence="11">
    <location>
        <begin position="172"/>
        <end position="196"/>
    </location>
</feature>
<gene>
    <name evidence="13" type="ORF">R5R35_004743</name>
</gene>
<evidence type="ECO:0000256" key="11">
    <source>
        <dbReference type="SAM" id="Phobius"/>
    </source>
</evidence>
<dbReference type="Pfam" id="PF00001">
    <property type="entry name" value="7tm_1"/>
    <property type="match status" value="1"/>
</dbReference>
<feature type="transmembrane region" description="Helical" evidence="11">
    <location>
        <begin position="142"/>
        <end position="160"/>
    </location>
</feature>
<keyword evidence="9" id="KW-0807">Transducer</keyword>
<keyword evidence="7 11" id="KW-0472">Membrane</keyword>
<dbReference type="Gene3D" id="1.20.1070.10">
    <property type="entry name" value="Rhodopsin 7-helix transmembrane proteins"/>
    <property type="match status" value="1"/>
</dbReference>
<keyword evidence="5 11" id="KW-1133">Transmembrane helix</keyword>
<evidence type="ECO:0000256" key="8">
    <source>
        <dbReference type="ARBA" id="ARBA00023170"/>
    </source>
</evidence>
<dbReference type="AlphaFoldDB" id="A0AAN9YTZ5"/>
<evidence type="ECO:0000256" key="2">
    <source>
        <dbReference type="ARBA" id="ARBA00010663"/>
    </source>
</evidence>
<keyword evidence="14" id="KW-1185">Reference proteome</keyword>
<dbReference type="PROSITE" id="PS50262">
    <property type="entry name" value="G_PROTEIN_RECEP_F1_2"/>
    <property type="match status" value="1"/>
</dbReference>
<accession>A0AAN9YTZ5</accession>
<evidence type="ECO:0000256" key="1">
    <source>
        <dbReference type="ARBA" id="ARBA00004651"/>
    </source>
</evidence>
<comment type="similarity">
    <text evidence="2">Belongs to the G-protein coupled receptor 1 family.</text>
</comment>
<dbReference type="PANTHER" id="PTHR24228">
    <property type="entry name" value="B2 BRADYKININ RECEPTOR/ANGIOTENSIN II RECEPTOR"/>
    <property type="match status" value="1"/>
</dbReference>
<feature type="region of interest" description="Disordered" evidence="10">
    <location>
        <begin position="107"/>
        <end position="126"/>
    </location>
</feature>
<evidence type="ECO:0000256" key="6">
    <source>
        <dbReference type="ARBA" id="ARBA00023040"/>
    </source>
</evidence>
<dbReference type="EMBL" id="JAZDUA010000793">
    <property type="protein sequence ID" value="KAK7789290.1"/>
    <property type="molecule type" value="Genomic_DNA"/>
</dbReference>
<evidence type="ECO:0000256" key="5">
    <source>
        <dbReference type="ARBA" id="ARBA00022989"/>
    </source>
</evidence>
<evidence type="ECO:0000313" key="14">
    <source>
        <dbReference type="Proteomes" id="UP001378592"/>
    </source>
</evidence>
<feature type="domain" description="G-protein coupled receptors family 1 profile" evidence="12">
    <location>
        <begin position="1"/>
        <end position="194"/>
    </location>
</feature>
<dbReference type="InterPro" id="IPR017452">
    <property type="entry name" value="GPCR_Rhodpsn_7TM"/>
</dbReference>
<keyword evidence="6" id="KW-0297">G-protein coupled receptor</keyword>
<evidence type="ECO:0000256" key="10">
    <source>
        <dbReference type="SAM" id="MobiDB-lite"/>
    </source>
</evidence>